<evidence type="ECO:0000313" key="2">
    <source>
        <dbReference type="EMBL" id="CAI5446861.1"/>
    </source>
</evidence>
<protein>
    <recommendedName>
        <fullName evidence="4">C-type lectin domain-containing protein</fullName>
    </recommendedName>
</protein>
<comment type="caution">
    <text evidence="2">The sequence shown here is derived from an EMBL/GenBank/DDBJ whole genome shotgun (WGS) entry which is preliminary data.</text>
</comment>
<feature type="compositionally biased region" description="Low complexity" evidence="1">
    <location>
        <begin position="224"/>
        <end position="260"/>
    </location>
</feature>
<feature type="compositionally biased region" description="Basic and acidic residues" evidence="1">
    <location>
        <begin position="270"/>
        <end position="280"/>
    </location>
</feature>
<feature type="compositionally biased region" description="Low complexity" evidence="1">
    <location>
        <begin position="204"/>
        <end position="216"/>
    </location>
</feature>
<dbReference type="AlphaFoldDB" id="A0A9P1N3W6"/>
<dbReference type="SUPFAM" id="SSF56436">
    <property type="entry name" value="C-type lectin-like"/>
    <property type="match status" value="1"/>
</dbReference>
<dbReference type="InterPro" id="IPR016187">
    <property type="entry name" value="CTDL_fold"/>
</dbReference>
<reference evidence="2" key="1">
    <citation type="submission" date="2022-11" db="EMBL/GenBank/DDBJ databases">
        <authorList>
            <person name="Kikuchi T."/>
        </authorList>
    </citation>
    <scope>NUCLEOTIDE SEQUENCE</scope>
    <source>
        <strain evidence="2">PS1010</strain>
    </source>
</reference>
<dbReference type="InterPro" id="IPR016186">
    <property type="entry name" value="C-type_lectin-like/link_sf"/>
</dbReference>
<gene>
    <name evidence="2" type="ORF">CAMP_LOCUS9498</name>
</gene>
<dbReference type="EMBL" id="CANHGI010000004">
    <property type="protein sequence ID" value="CAI5446861.1"/>
    <property type="molecule type" value="Genomic_DNA"/>
</dbReference>
<sequence length="441" mass="46617">MSLKLITARERNNRRGFFPSNSQFSSFSDASDNPDVLFGQEIQRYQQQLLRERASQSSLANCVIPRRIRGGSTSTPTSIDIKKNPVGITQESRNLAGDVRSGKQQSGSGGTIENLSGDATHNLDTSHRNGPSRTGKTQGLNIKQDTTNKNLGPAVSGGSGGLEEASKTSGGGSGNINQGPNIEEDSENVTDGITGPDSIGSLGGTSNSKENSKNGNSGSGGSVEGSNTKENFKNGSKNGNSGSGSLEGTSNTKGDSENGNSGSGGSAEGPNHKGDSENGSKKPTNIKSTTEEPPYTPDPLAKCPTPDWILFHRHRYSWCMLPILDSQVTPQTALATCQQQGNSLAVPTGFENIPEIIRIVPILAKQSNYLPKNLIIGGEHVGDKYEWTDGVTRGNRGWNWAKGKPRGKRFVIISGYGGFDDVDGESKQDGVICGVKASRNF</sequence>
<proteinExistence type="predicted"/>
<evidence type="ECO:0000256" key="1">
    <source>
        <dbReference type="SAM" id="MobiDB-lite"/>
    </source>
</evidence>
<evidence type="ECO:0008006" key="4">
    <source>
        <dbReference type="Google" id="ProtNLM"/>
    </source>
</evidence>
<feature type="region of interest" description="Disordered" evidence="1">
    <location>
        <begin position="67"/>
        <end position="301"/>
    </location>
</feature>
<evidence type="ECO:0000313" key="3">
    <source>
        <dbReference type="Proteomes" id="UP001152747"/>
    </source>
</evidence>
<name>A0A9P1N3W6_9PELO</name>
<organism evidence="2 3">
    <name type="scientific">Caenorhabditis angaria</name>
    <dbReference type="NCBI Taxonomy" id="860376"/>
    <lineage>
        <taxon>Eukaryota</taxon>
        <taxon>Metazoa</taxon>
        <taxon>Ecdysozoa</taxon>
        <taxon>Nematoda</taxon>
        <taxon>Chromadorea</taxon>
        <taxon>Rhabditida</taxon>
        <taxon>Rhabditina</taxon>
        <taxon>Rhabditomorpha</taxon>
        <taxon>Rhabditoidea</taxon>
        <taxon>Rhabditidae</taxon>
        <taxon>Peloderinae</taxon>
        <taxon>Caenorhabditis</taxon>
    </lineage>
</organism>
<dbReference type="Gene3D" id="3.10.100.10">
    <property type="entry name" value="Mannose-Binding Protein A, subunit A"/>
    <property type="match status" value="1"/>
</dbReference>
<accession>A0A9P1N3W6</accession>
<feature type="compositionally biased region" description="Polar residues" evidence="1">
    <location>
        <begin position="102"/>
        <end position="150"/>
    </location>
</feature>
<dbReference type="Proteomes" id="UP001152747">
    <property type="component" value="Unassembled WGS sequence"/>
</dbReference>
<keyword evidence="3" id="KW-1185">Reference proteome</keyword>